<dbReference type="EMBL" id="CM055731">
    <property type="protein sequence ID" value="KAJ8013058.1"/>
    <property type="molecule type" value="Genomic_DNA"/>
</dbReference>
<organism evidence="1 2">
    <name type="scientific">Dallia pectoralis</name>
    <name type="common">Alaska blackfish</name>
    <dbReference type="NCBI Taxonomy" id="75939"/>
    <lineage>
        <taxon>Eukaryota</taxon>
        <taxon>Metazoa</taxon>
        <taxon>Chordata</taxon>
        <taxon>Craniata</taxon>
        <taxon>Vertebrata</taxon>
        <taxon>Euteleostomi</taxon>
        <taxon>Actinopterygii</taxon>
        <taxon>Neopterygii</taxon>
        <taxon>Teleostei</taxon>
        <taxon>Protacanthopterygii</taxon>
        <taxon>Esociformes</taxon>
        <taxon>Umbridae</taxon>
        <taxon>Dallia</taxon>
    </lineage>
</organism>
<protein>
    <submittedName>
        <fullName evidence="1">Uncharacterized protein</fullName>
    </submittedName>
</protein>
<dbReference type="Proteomes" id="UP001157502">
    <property type="component" value="Chromosome 4"/>
</dbReference>
<gene>
    <name evidence="1" type="ORF">DPEC_G00049360</name>
</gene>
<evidence type="ECO:0000313" key="2">
    <source>
        <dbReference type="Proteomes" id="UP001157502"/>
    </source>
</evidence>
<evidence type="ECO:0000313" key="1">
    <source>
        <dbReference type="EMBL" id="KAJ8013058.1"/>
    </source>
</evidence>
<name>A0ACC2HC16_DALPE</name>
<proteinExistence type="predicted"/>
<comment type="caution">
    <text evidence="1">The sequence shown here is derived from an EMBL/GenBank/DDBJ whole genome shotgun (WGS) entry which is preliminary data.</text>
</comment>
<keyword evidence="2" id="KW-1185">Reference proteome</keyword>
<reference evidence="1" key="1">
    <citation type="submission" date="2021-05" db="EMBL/GenBank/DDBJ databases">
        <authorList>
            <person name="Pan Q."/>
            <person name="Jouanno E."/>
            <person name="Zahm M."/>
            <person name="Klopp C."/>
            <person name="Cabau C."/>
            <person name="Louis A."/>
            <person name="Berthelot C."/>
            <person name="Parey E."/>
            <person name="Roest Crollius H."/>
            <person name="Montfort J."/>
            <person name="Robinson-Rechavi M."/>
            <person name="Bouchez O."/>
            <person name="Lampietro C."/>
            <person name="Lopez Roques C."/>
            <person name="Donnadieu C."/>
            <person name="Postlethwait J."/>
            <person name="Bobe J."/>
            <person name="Dillon D."/>
            <person name="Chandos A."/>
            <person name="von Hippel F."/>
            <person name="Guiguen Y."/>
        </authorList>
    </citation>
    <scope>NUCLEOTIDE SEQUENCE</scope>
    <source>
        <strain evidence="1">YG-Jan2019</strain>
    </source>
</reference>
<accession>A0ACC2HC16</accession>
<sequence length="219" mass="23632">MTAIQFPGGSPKERKSRPVFLEFFIRWLIIVCTALATVLSFIAICDGYWLKAGDRRVFGLWNFCSLQAGKEPPAPPNCTTYPCDSGVQEGVVVCLGLCRSVVSLAVVGGIFSLDLMLMSQASEGQDSRRRWSLGSALLLVAAGLSSAGVAVFVALLWPHASLLGFTLTFWCQFTAAFLFFLNGTAARHIHYMAQPTPARGNARDENHDGSICSAAVVHS</sequence>